<feature type="compositionally biased region" description="Gly residues" evidence="1">
    <location>
        <begin position="446"/>
        <end position="457"/>
    </location>
</feature>
<feature type="compositionally biased region" description="Polar residues" evidence="1">
    <location>
        <begin position="362"/>
        <end position="371"/>
    </location>
</feature>
<dbReference type="GeneID" id="5725513"/>
<feature type="compositionally biased region" description="Polar residues" evidence="1">
    <location>
        <begin position="2017"/>
        <end position="2027"/>
    </location>
</feature>
<feature type="compositionally biased region" description="Low complexity" evidence="1">
    <location>
        <begin position="1971"/>
        <end position="2013"/>
    </location>
</feature>
<feature type="compositionally biased region" description="Low complexity" evidence="1">
    <location>
        <begin position="2055"/>
        <end position="2068"/>
    </location>
</feature>
<feature type="region of interest" description="Disordered" evidence="1">
    <location>
        <begin position="362"/>
        <end position="389"/>
    </location>
</feature>
<feature type="region of interest" description="Disordered" evidence="1">
    <location>
        <begin position="1338"/>
        <end position="1431"/>
    </location>
</feature>
<reference evidence="2 3" key="1">
    <citation type="journal article" date="2007" name="Science">
        <title>The Chlamydomonas genome reveals the evolution of key animal and plant functions.</title>
        <authorList>
            <person name="Merchant S.S."/>
            <person name="Prochnik S.E."/>
            <person name="Vallon O."/>
            <person name="Harris E.H."/>
            <person name="Karpowicz S.J."/>
            <person name="Witman G.B."/>
            <person name="Terry A."/>
            <person name="Salamov A."/>
            <person name="Fritz-Laylin L.K."/>
            <person name="Marechal-Drouard L."/>
            <person name="Marshall W.F."/>
            <person name="Qu L.H."/>
            <person name="Nelson D.R."/>
            <person name="Sanderfoot A.A."/>
            <person name="Spalding M.H."/>
            <person name="Kapitonov V.V."/>
            <person name="Ren Q."/>
            <person name="Ferris P."/>
            <person name="Lindquist E."/>
            <person name="Shapiro H."/>
            <person name="Lucas S.M."/>
            <person name="Grimwood J."/>
            <person name="Schmutz J."/>
            <person name="Cardol P."/>
            <person name="Cerutti H."/>
            <person name="Chanfreau G."/>
            <person name="Chen C.L."/>
            <person name="Cognat V."/>
            <person name="Croft M.T."/>
            <person name="Dent R."/>
            <person name="Dutcher S."/>
            <person name="Fernandez E."/>
            <person name="Fukuzawa H."/>
            <person name="Gonzalez-Ballester D."/>
            <person name="Gonzalez-Halphen D."/>
            <person name="Hallmann A."/>
            <person name="Hanikenne M."/>
            <person name="Hippler M."/>
            <person name="Inwood W."/>
            <person name="Jabbari K."/>
            <person name="Kalanon M."/>
            <person name="Kuras R."/>
            <person name="Lefebvre P.A."/>
            <person name="Lemaire S.D."/>
            <person name="Lobanov A.V."/>
            <person name="Lohr M."/>
            <person name="Manuell A."/>
            <person name="Meier I."/>
            <person name="Mets L."/>
            <person name="Mittag M."/>
            <person name="Mittelmeier T."/>
            <person name="Moroney J.V."/>
            <person name="Moseley J."/>
            <person name="Napoli C."/>
            <person name="Nedelcu A.M."/>
            <person name="Niyogi K."/>
            <person name="Novoselov S.V."/>
            <person name="Paulsen I.T."/>
            <person name="Pazour G."/>
            <person name="Purton S."/>
            <person name="Ral J.P."/>
            <person name="Riano-Pachon D.M."/>
            <person name="Riekhof W."/>
            <person name="Rymarquis L."/>
            <person name="Schroda M."/>
            <person name="Stern D."/>
            <person name="Umen J."/>
            <person name="Willows R."/>
            <person name="Wilson N."/>
            <person name="Zimmer S.L."/>
            <person name="Allmer J."/>
            <person name="Balk J."/>
            <person name="Bisova K."/>
            <person name="Chen C.J."/>
            <person name="Elias M."/>
            <person name="Gendler K."/>
            <person name="Hauser C."/>
            <person name="Lamb M.R."/>
            <person name="Ledford H."/>
            <person name="Long J.C."/>
            <person name="Minagawa J."/>
            <person name="Page M.D."/>
            <person name="Pan J."/>
            <person name="Pootakham W."/>
            <person name="Roje S."/>
            <person name="Rose A."/>
            <person name="Stahlberg E."/>
            <person name="Terauchi A.M."/>
            <person name="Yang P."/>
            <person name="Ball S."/>
            <person name="Bowler C."/>
            <person name="Dieckmann C.L."/>
            <person name="Gladyshev V.N."/>
            <person name="Green P."/>
            <person name="Jorgensen R."/>
            <person name="Mayfield S."/>
            <person name="Mueller-Roeber B."/>
            <person name="Rajamani S."/>
            <person name="Sayre R.T."/>
            <person name="Brokstein P."/>
            <person name="Dubchak I."/>
            <person name="Goodstein D."/>
            <person name="Hornick L."/>
            <person name="Huang Y.W."/>
            <person name="Jhaveri J."/>
            <person name="Luo Y."/>
            <person name="Martinez D."/>
            <person name="Ngau W.C."/>
            <person name="Otillar B."/>
            <person name="Poliakov A."/>
            <person name="Porter A."/>
            <person name="Szajkowski L."/>
            <person name="Werner G."/>
            <person name="Zhou K."/>
            <person name="Grigoriev I.V."/>
            <person name="Rokhsar D.S."/>
            <person name="Grossman A.R."/>
        </authorList>
    </citation>
    <scope>NUCLEOTIDE SEQUENCE [LARGE SCALE GENOMIC DNA]</scope>
    <source>
        <strain evidence="3">CC-503</strain>
    </source>
</reference>
<evidence type="ECO:0000313" key="3">
    <source>
        <dbReference type="Proteomes" id="UP000006906"/>
    </source>
</evidence>
<feature type="region of interest" description="Disordered" evidence="1">
    <location>
        <begin position="1047"/>
        <end position="1071"/>
    </location>
</feature>
<feature type="region of interest" description="Disordered" evidence="1">
    <location>
        <begin position="429"/>
        <end position="460"/>
    </location>
</feature>
<feature type="region of interest" description="Disordered" evidence="1">
    <location>
        <begin position="776"/>
        <end position="801"/>
    </location>
</feature>
<feature type="region of interest" description="Disordered" evidence="1">
    <location>
        <begin position="2699"/>
        <end position="2837"/>
    </location>
</feature>
<feature type="region of interest" description="Disordered" evidence="1">
    <location>
        <begin position="1743"/>
        <end position="1829"/>
    </location>
</feature>
<feature type="compositionally biased region" description="Low complexity" evidence="1">
    <location>
        <begin position="1816"/>
        <end position="1829"/>
    </location>
</feature>
<feature type="compositionally biased region" description="Basic and acidic residues" evidence="1">
    <location>
        <begin position="672"/>
        <end position="690"/>
    </location>
</feature>
<feature type="compositionally biased region" description="Acidic residues" evidence="1">
    <location>
        <begin position="1548"/>
        <end position="1567"/>
    </location>
</feature>
<feature type="region of interest" description="Disordered" evidence="1">
    <location>
        <begin position="842"/>
        <end position="861"/>
    </location>
</feature>
<feature type="region of interest" description="Disordered" evidence="1">
    <location>
        <begin position="1"/>
        <end position="106"/>
    </location>
</feature>
<feature type="compositionally biased region" description="Low complexity" evidence="1">
    <location>
        <begin position="1343"/>
        <end position="1358"/>
    </location>
</feature>
<feature type="region of interest" description="Disordered" evidence="1">
    <location>
        <begin position="2355"/>
        <end position="2406"/>
    </location>
</feature>
<name>A0A2K3E2Q1_CHLRE</name>
<proteinExistence type="predicted"/>
<feature type="compositionally biased region" description="Low complexity" evidence="1">
    <location>
        <begin position="2725"/>
        <end position="2735"/>
    </location>
</feature>
<dbReference type="OrthoDB" id="552382at2759"/>
<feature type="region of interest" description="Disordered" evidence="1">
    <location>
        <begin position="1631"/>
        <end position="1657"/>
    </location>
</feature>
<feature type="compositionally biased region" description="Low complexity" evidence="1">
    <location>
        <begin position="2821"/>
        <end position="2837"/>
    </location>
</feature>
<feature type="compositionally biased region" description="Low complexity" evidence="1">
    <location>
        <begin position="2375"/>
        <end position="2406"/>
    </location>
</feature>
<feature type="region of interest" description="Disordered" evidence="1">
    <location>
        <begin position="1548"/>
        <end position="1573"/>
    </location>
</feature>
<feature type="region of interest" description="Disordered" evidence="1">
    <location>
        <begin position="938"/>
        <end position="961"/>
    </location>
</feature>
<feature type="compositionally biased region" description="Low complexity" evidence="1">
    <location>
        <begin position="2780"/>
        <end position="2791"/>
    </location>
</feature>
<protein>
    <submittedName>
        <fullName evidence="2">Uncharacterized protein</fullName>
    </submittedName>
</protein>
<dbReference type="KEGG" id="cre:CHLRE_02g107100v5"/>
<dbReference type="EMBL" id="CM008963">
    <property type="protein sequence ID" value="PNW87055.1"/>
    <property type="molecule type" value="Genomic_DNA"/>
</dbReference>
<feature type="compositionally biased region" description="Acidic residues" evidence="1">
    <location>
        <begin position="694"/>
        <end position="717"/>
    </location>
</feature>
<evidence type="ECO:0000256" key="1">
    <source>
        <dbReference type="SAM" id="MobiDB-lite"/>
    </source>
</evidence>
<feature type="compositionally biased region" description="Low complexity" evidence="1">
    <location>
        <begin position="269"/>
        <end position="284"/>
    </location>
</feature>
<organism evidence="2 3">
    <name type="scientific">Chlamydomonas reinhardtii</name>
    <name type="common">Chlamydomonas smithii</name>
    <dbReference type="NCBI Taxonomy" id="3055"/>
    <lineage>
        <taxon>Eukaryota</taxon>
        <taxon>Viridiplantae</taxon>
        <taxon>Chlorophyta</taxon>
        <taxon>core chlorophytes</taxon>
        <taxon>Chlorophyceae</taxon>
        <taxon>CS clade</taxon>
        <taxon>Chlamydomonadales</taxon>
        <taxon>Chlamydomonadaceae</taxon>
        <taxon>Chlamydomonas</taxon>
    </lineage>
</organism>
<gene>
    <name evidence="2" type="ORF">CHLRE_02g107100v5</name>
</gene>
<feature type="compositionally biased region" description="Polar residues" evidence="1">
    <location>
        <begin position="651"/>
        <end position="660"/>
    </location>
</feature>
<dbReference type="InParanoid" id="A0A2K3E2Q1"/>
<feature type="compositionally biased region" description="Low complexity" evidence="1">
    <location>
        <begin position="1059"/>
        <end position="1071"/>
    </location>
</feature>
<feature type="compositionally biased region" description="Low complexity" evidence="1">
    <location>
        <begin position="1755"/>
        <end position="1806"/>
    </location>
</feature>
<dbReference type="ExpressionAtlas" id="A0A2K3E2Q1">
    <property type="expression patterns" value="baseline and differential"/>
</dbReference>
<feature type="region of interest" description="Disordered" evidence="1">
    <location>
        <begin position="259"/>
        <end position="284"/>
    </location>
</feature>
<feature type="region of interest" description="Disordered" evidence="1">
    <location>
        <begin position="619"/>
        <end position="760"/>
    </location>
</feature>
<sequence>MSGDYHATLTLYPRQYVPASSRRSAGEVAFGSPQAAINEEQDLTPPPGYDRSQFAGSSDEEEEAVLPKGRAVDLGGHLRGPGPRRPHDPGPIRAGQGTAPAVGLPGPNLLTVQQSLEDMLATCARLQGELQASNASPPAVAAPAPTAAADATADNGLAARRGFGSSAGAPGLQLQLDGGLATGSSGTLQAHADSTAKAGPFGISGQHVRLLGAAPLPAGSAAASRPSSGARGPLEALRDELFSGFTVPAVANGAAVTAATGNHQHHPAPSGTTSISGTGTLPTTPAVAGRQMARSVSQNSGATWLSPTPSIRAASMALHEEQSSQAMHSVADLSSIYSMPESALNAAVGAVTPMSYTTAAVSELDTPTSSGSREEEYYKLSPGGNGSFGSPRTVTAAGAAAARRSGAGVALVSGYEDYVQPAAWTSLRERHSNAGPSPAGADAGLQPGGDSAGGPGDTAGRLTAQQQLVAALGSGVDQPSSGKVAVPPEAQALPPALSFGDSVSGRAVSFGLPTLAAGVAGALTVDSAANLADATKPAPGSASAAENERAPSSQLIRSLSFGGLAPGSVSNVNTPAVSAGGANVLLSSDGAGSRALAAPPPSQRLSLDAANTSVGTASMHLQQPSGAGERGGIGSLTFVNPLFDPAHPEDSSNAAAQDTGSNGGQSAGTGPQHDDGAVEDSERGSDRELKAAVVDEEEQEFIEEDIPEAESAGEEEPAMGQVMTAQVAAPGEASASREATEEAPQAVASSPQGTAGSGSARAGLFRQQSWGSSAAGLAGAAGAGTGSAPPPVVDSAGEAAGGAALDERPIVTAAARFMSSPGGPAQGPPAAAVERGFASAGGVGGNFASPPPQTPAEGDMHTPWMDAATAAAAAGSGALLRVSPGSAAATAAAAASQGGASGYSGMSAALVGSVPQQDREERVRSWAQTEADFAAMPMGSGSNGGAGPPPEAGSLGGGMASAAAEMPSDAASMMTRAAAAAAAAGLAIPGAPLGAGRASSAAAAPKAATACQSSPAAGVHTVAKQLSPCTESAPAPKDSLEARMAQVLQSTGTEASPEAMRSAGGAAKAAGEASSPATSAAAAPAQSAMPVITHASGGSGSAMSVTAAAEAALAALIAATAAAQQDRPIAGVLHNPAAPAVNTQQPQPVAAHVAADTATVSQPAPSPGAAAVQGAEARAKGAEGVAATESDAAMDADLDRLLSMLSGRGARSEAHMRLGFDSFRSAVVTAAIAPRPRSAPGIAKLAAAMAEAAAEVAAEEEEQRHQQHSPAAAATAMSVRTSGLPGHASMAASVGGNSPRSPLDVSGRLVAFAAASAERGSAQLPTLSRISAGVSSRAHPDAESAAAAPSSAVRPTSSITLQPHPAPVHHQSHHQLNLPGHTGAQVRGSGLPEHPHPHLQPHLPLHPHLHMHPSVGNSASAGGTHHIHSLPQPLSTTASLASIDSEVAAERLKAKTRAYLARGSGGGSSRDSTAPSPDPAPQRSGQATVVVVPSTISDIHAAPAHSARAAGAAAPFRDSAGMELSFAELHLPLDNLLVQAQRLRIAEEEAEGQDVETEEVEEEEMPSSEDYKEGMERPKQHAGLAGVAVAAVASAAPALGDSSSELDDIIRQLHNLMGAAAAAKAVQLDRASKGGGVASPSRRSPQEQQAHEEEERRELAHLREVQQTARDEVAREQLERQQHLWEEEQEQSRRRVTWLQEERERQDREARAVAALQRFGDVGSPVRGVVQAYDTTAAGSVSLRLEEENSRSDVSPWGSGPSTAAPSPPMSRASGWAPAQQQAQSSGANSRSMSARAAGAGYAANRRQQHGRAEASRSSGPPASVSPSAAATSSAALDATVVTAADANGSSMASYLQLAAQAAALRSQVDAAYSGQGSLGAAPPLMVLQPPPPPPPMPPAPAQQPLLYQQPAEGTAAHGGPQSTQWHAALAAKLLSPDAMQQRSSGGYQDAAVVLSEWKVPATFTAAEPRGASGAMAGAPGARQQGSSAVASAGSGVASGAASQARAPSPAGRGTATPPTSADTCGTISAASRSRRPGSAPSTPARGNSPARQHAPSSNVAAAAAPGARDGSTFPLNPAKSPRSARDARGGSSILDRAALRPGAAAGGAGSPSRGRSPPAAVDPGTEPISIRRPFAWQERETRHWLEDLGLMVSHVEEAAPLLDNPLRNGLLLAALAVRLTGMPLPAGVLTDPPRDVRSARTNVLCAVDHLGLLAAPWAPPVSEEQRIRAEAAASDLAAAAAAIGSGTGRSRSPSPSRSGANMGSSGIIAIKALGNAGRGYALRLKERQLRAGLGLVAEVEAVLAGNADSVWGLLNFIRLACAPQYMMGGGATSAGRGGGRGGYEDMHSRRAFDVRGGPGPNGTAALGPAPTVFTSNSPSRAASPARTVAAAMSRPGSRAASPARSPAIGAVTAAAGSGSPRSGGTVSPRKMYSTIVSEQAILASRAGHRGGLLVHGAVADPRGSLGALLHANGAAAAAVAAAAATDSALLHNPGAGAGGGGASPTATGAAASDVPAGLLYRPLWPRFNALPYGASELAALESSLLRWLMESGSISRREAAEGFSALLPMFEDGTFICWLVSNLSGKPIIGAHRRPLTDTARRTNWLKAIEVLRTLPGMSRRFLLHEEALIHCCRPELTGLLEDLHRLADGTPPPPGTLLPDAQPYLPYVAPMPEPEMLDPELLALNRTALTLPAGATVRIGGRSSPTTSPARLRPLPLGGGVASPPGCSPSHSPSRQRPADGATKSAHPIGYHTTSRVLAEPRQPQRVAWAADSRPSGSVQRAAAPARPQSADRMRRSGGFGAASLAADPAVSGSAARPSSANTRSRSGSNGSGAVRRSAAAAQGYAAVGGAASIVDKLTTPTRSTPASMSALAAAGAATRQAAPSVGGAGAGYATAAHAVDSYLARHQQQGQLQLQLQRPYHEPVAVAPAAVAGRVRQQAWADSDEAPAAASTSSGLRLVPAPQR</sequence>
<accession>A0A2K3E2Q1</accession>
<feature type="compositionally biased region" description="Low complexity" evidence="1">
    <location>
        <begin position="2945"/>
        <end position="2957"/>
    </location>
</feature>
<dbReference type="Gramene" id="PNW87055">
    <property type="protein sequence ID" value="PNW87055"/>
    <property type="gene ID" value="CHLRE_02g107100v5"/>
</dbReference>
<feature type="compositionally biased region" description="Low complexity" evidence="1">
    <location>
        <begin position="2111"/>
        <end position="2120"/>
    </location>
</feature>
<dbReference type="OMA" id="DGTFICW"/>
<feature type="compositionally biased region" description="Low complexity" evidence="1">
    <location>
        <begin position="2029"/>
        <end position="2046"/>
    </location>
</feature>
<feature type="region of interest" description="Disordered" evidence="1">
    <location>
        <begin position="1971"/>
        <end position="2134"/>
    </location>
</feature>
<dbReference type="RefSeq" id="XP_042927452.1">
    <property type="nucleotide sequence ID" value="XM_043059818.1"/>
</dbReference>
<feature type="region of interest" description="Disordered" evidence="1">
    <location>
        <begin position="1461"/>
        <end position="1487"/>
    </location>
</feature>
<keyword evidence="3" id="KW-1185">Reference proteome</keyword>
<feature type="region of interest" description="Disordered" evidence="1">
    <location>
        <begin position="2945"/>
        <end position="2967"/>
    </location>
</feature>
<evidence type="ECO:0000313" key="2">
    <source>
        <dbReference type="EMBL" id="PNW87055.1"/>
    </source>
</evidence>
<dbReference type="Proteomes" id="UP000006906">
    <property type="component" value="Chromosome 2"/>
</dbReference>